<evidence type="ECO:0000313" key="10">
    <source>
        <dbReference type="EMBL" id="KAE8348768.1"/>
    </source>
</evidence>
<protein>
    <recommendedName>
        <fullName evidence="4">phosphoinositide 5-phosphatase</fullName>
        <ecNumber evidence="4">3.1.3.36</ecNumber>
    </recommendedName>
</protein>
<dbReference type="EMBL" id="ML739404">
    <property type="protein sequence ID" value="KAE8348768.1"/>
    <property type="molecule type" value="Genomic_DNA"/>
</dbReference>
<evidence type="ECO:0000256" key="8">
    <source>
        <dbReference type="ARBA" id="ARBA00022927"/>
    </source>
</evidence>
<comment type="similarity">
    <text evidence="3">In the central section; belongs to the inositol 1,4,5-trisphosphate 5-phosphatase family.</text>
</comment>
<keyword evidence="11" id="KW-1185">Reference proteome</keyword>
<keyword evidence="6" id="KW-0963">Cytoplasm</keyword>
<dbReference type="PANTHER" id="PTHR11200">
    <property type="entry name" value="INOSITOL 5-PHOSPHATASE"/>
    <property type="match status" value="1"/>
</dbReference>
<dbReference type="InterPro" id="IPR036691">
    <property type="entry name" value="Endo/exonu/phosph_ase_sf"/>
</dbReference>
<dbReference type="OrthoDB" id="405996at2759"/>
<dbReference type="Pfam" id="PF02383">
    <property type="entry name" value="Syja_N"/>
    <property type="match status" value="1"/>
</dbReference>
<accession>A0A5N6YUK8</accession>
<dbReference type="EC" id="3.1.3.36" evidence="4"/>
<reference evidence="11" key="1">
    <citation type="submission" date="2019-04" db="EMBL/GenBank/DDBJ databases">
        <title>Friends and foes A comparative genomics studyof 23 Aspergillus species from section Flavi.</title>
        <authorList>
            <consortium name="DOE Joint Genome Institute"/>
            <person name="Kjaerbolling I."/>
            <person name="Vesth T."/>
            <person name="Frisvad J.C."/>
            <person name="Nybo J.L."/>
            <person name="Theobald S."/>
            <person name="Kildgaard S."/>
            <person name="Isbrandt T."/>
            <person name="Kuo A."/>
            <person name="Sato A."/>
            <person name="Lyhne E.K."/>
            <person name="Kogle M.E."/>
            <person name="Wiebenga A."/>
            <person name="Kun R.S."/>
            <person name="Lubbers R.J."/>
            <person name="Makela M.R."/>
            <person name="Barry K."/>
            <person name="Chovatia M."/>
            <person name="Clum A."/>
            <person name="Daum C."/>
            <person name="Haridas S."/>
            <person name="He G."/>
            <person name="LaButti K."/>
            <person name="Lipzen A."/>
            <person name="Mondo S."/>
            <person name="Riley R."/>
            <person name="Salamov A."/>
            <person name="Simmons B.A."/>
            <person name="Magnuson J.K."/>
            <person name="Henrissat B."/>
            <person name="Mortensen U.H."/>
            <person name="Larsen T.O."/>
            <person name="Devries R.P."/>
            <person name="Grigoriev I.V."/>
            <person name="Machida M."/>
            <person name="Baker S.E."/>
            <person name="Andersen M.R."/>
        </authorList>
    </citation>
    <scope>NUCLEOTIDE SEQUENCE [LARGE SCALE GENOMIC DNA]</scope>
    <source>
        <strain evidence="11">CBS 553.77</strain>
    </source>
</reference>
<dbReference type="AlphaFoldDB" id="A0A5N6YUK8"/>
<gene>
    <name evidence="10" type="ORF">BDV28DRAFT_142753</name>
</gene>
<evidence type="ECO:0000256" key="2">
    <source>
        <dbReference type="ARBA" id="ARBA00008943"/>
    </source>
</evidence>
<evidence type="ECO:0000259" key="9">
    <source>
        <dbReference type="PROSITE" id="PS50275"/>
    </source>
</evidence>
<evidence type="ECO:0000256" key="7">
    <source>
        <dbReference type="ARBA" id="ARBA00022801"/>
    </source>
</evidence>
<dbReference type="GO" id="GO:0043813">
    <property type="term" value="F:phosphatidylinositol-3,5-bisphosphate 5-phosphatase activity"/>
    <property type="evidence" value="ECO:0007669"/>
    <property type="project" value="TreeGrafter"/>
</dbReference>
<dbReference type="GO" id="GO:0016020">
    <property type="term" value="C:membrane"/>
    <property type="evidence" value="ECO:0007669"/>
    <property type="project" value="TreeGrafter"/>
</dbReference>
<dbReference type="GO" id="GO:0046856">
    <property type="term" value="P:phosphatidylinositol dephosphorylation"/>
    <property type="evidence" value="ECO:0007669"/>
    <property type="project" value="InterPro"/>
</dbReference>
<evidence type="ECO:0000256" key="4">
    <source>
        <dbReference type="ARBA" id="ARBA00013044"/>
    </source>
</evidence>
<keyword evidence="8" id="KW-0653">Protein transport</keyword>
<keyword evidence="7" id="KW-0378">Hydrolase</keyword>
<dbReference type="InterPro" id="IPR000300">
    <property type="entry name" value="IPPc"/>
</dbReference>
<dbReference type="PANTHER" id="PTHR11200:SF257">
    <property type="entry name" value="PHOSPHOINOSITIDE 5-PHOSPHATASE"/>
    <property type="match status" value="1"/>
</dbReference>
<evidence type="ECO:0000256" key="3">
    <source>
        <dbReference type="ARBA" id="ARBA00009678"/>
    </source>
</evidence>
<dbReference type="InterPro" id="IPR046985">
    <property type="entry name" value="IP5"/>
</dbReference>
<dbReference type="GO" id="GO:0004439">
    <property type="term" value="F:phosphatidylinositol-4,5-bisphosphate 5-phosphatase activity"/>
    <property type="evidence" value="ECO:0007669"/>
    <property type="project" value="UniProtKB-EC"/>
</dbReference>
<keyword evidence="5" id="KW-0813">Transport</keyword>
<comment type="subcellular location">
    <subcellularLocation>
        <location evidence="1">Cytoplasm</location>
    </subcellularLocation>
</comment>
<dbReference type="SUPFAM" id="SSF56219">
    <property type="entry name" value="DNase I-like"/>
    <property type="match status" value="1"/>
</dbReference>
<dbReference type="Gene3D" id="3.60.10.10">
    <property type="entry name" value="Endonuclease/exonuclease/phosphatase"/>
    <property type="match status" value="1"/>
</dbReference>
<dbReference type="GO" id="GO:0015031">
    <property type="term" value="P:protein transport"/>
    <property type="evidence" value="ECO:0007669"/>
    <property type="project" value="UniProtKB-KW"/>
</dbReference>
<evidence type="ECO:0000313" key="11">
    <source>
        <dbReference type="Proteomes" id="UP000327118"/>
    </source>
</evidence>
<comment type="similarity">
    <text evidence="2">Belongs to the synaptojanin family.</text>
</comment>
<dbReference type="SMART" id="SM00128">
    <property type="entry name" value="IPPc"/>
    <property type="match status" value="1"/>
</dbReference>
<evidence type="ECO:0000256" key="1">
    <source>
        <dbReference type="ARBA" id="ARBA00004496"/>
    </source>
</evidence>
<dbReference type="GO" id="GO:0005737">
    <property type="term" value="C:cytoplasm"/>
    <property type="evidence" value="ECO:0007669"/>
    <property type="project" value="UniProtKB-SubCell"/>
</dbReference>
<organism evidence="10 11">
    <name type="scientific">Aspergillus coremiiformis</name>
    <dbReference type="NCBI Taxonomy" id="138285"/>
    <lineage>
        <taxon>Eukaryota</taxon>
        <taxon>Fungi</taxon>
        <taxon>Dikarya</taxon>
        <taxon>Ascomycota</taxon>
        <taxon>Pezizomycotina</taxon>
        <taxon>Eurotiomycetes</taxon>
        <taxon>Eurotiomycetidae</taxon>
        <taxon>Eurotiales</taxon>
        <taxon>Aspergillaceae</taxon>
        <taxon>Aspergillus</taxon>
        <taxon>Aspergillus subgen. Circumdati</taxon>
    </lineage>
</organism>
<dbReference type="Pfam" id="PF22669">
    <property type="entry name" value="Exo_endo_phos2"/>
    <property type="match status" value="1"/>
</dbReference>
<name>A0A5N6YUK8_9EURO</name>
<proteinExistence type="inferred from homology"/>
<evidence type="ECO:0000256" key="5">
    <source>
        <dbReference type="ARBA" id="ARBA00022448"/>
    </source>
</evidence>
<dbReference type="Proteomes" id="UP000327118">
    <property type="component" value="Unassembled WGS sequence"/>
</dbReference>
<dbReference type="InterPro" id="IPR002013">
    <property type="entry name" value="SAC_dom"/>
</dbReference>
<feature type="domain" description="SAC" evidence="9">
    <location>
        <begin position="154"/>
        <end position="523"/>
    </location>
</feature>
<dbReference type="PROSITE" id="PS50275">
    <property type="entry name" value="SAC"/>
    <property type="match status" value="1"/>
</dbReference>
<sequence>MPNLRVFSRDSPQRTLAITTTDFALIFKHGSPEPGINKSRNNDPPRCLVEFLSLQSVDLQGYRALSDGYGTLGLITFGEEVFLCIVTASSNAAAVRPGETISRIDSVDFFCLSHSDYENGLEYESESSFAAEEFNRGPSFENREIVSNYPFLALKKLLSDGSFYYSLDFNLTDRLQDRSDKSAAFDIESLDEDMLWNSYMIHPLLLFRSHLSPAEKLRLDSSQILTCIIRGFAGTLTIPATAPVLPQLRTNYSSTLTIISRQSSRRAGTRFNARGIDDDGRVANFVESETIIWIPSNVTFSYVQIRGSVPVFWEQASGFLPGQQKIEITRSSEATEHAFRKHFESLELEYGAIHVVNLLSKLKPGEAELSSEFLNQIRRSSLSQKAGSKILSDHPLLQTTEFDLHAETRGLSGYGASSQIKTAISHCLHGFAYFLSEEVGATALDENRNGLRSPSVILQQAGVFRTNCLDCLDRTNLVQTIISSMALEYFLLQHNARLRSEIQLIHSTLWADNGDALSKIYAGTGALKSSYTRHGKMSIAGALSDARKTATRLYVNNFTDKARQKTIDLLLGRLTDQLPVHLYDPINDVVCEEINRRSSEYSSIKSIKIWTGTFNVNGRNCGPGVDLTPWLLAGLNGQDDDPTICAVGFQEIVSLSPQQIMSTDPTTRKAWESAVRNCLNNRARSRGTAEYVHLRSGQLVGAALMVFIRGDVLGDIKNVEGSVKKTGLSGVAGNKGGCAIRFEYSNTRICFVTAHLAAGFANYDERNRDYETINHGLQFQRNRSIEDHDAIVWLGDFNYRIGLDNQFVRELVVQNDYQKLYNNDQLNLQMLAGRAFPFYAEGLITFPPTYKYDINSDTYDTSEKARIPAWCDRILWRGSCLRQTDYSTANLRFSDHRPVWATFSCLITVVDEGLKGKLRRTLYHERQDDPYNVLFSILERVNTENEESIPLTPIAPGLPPASSDHHRWWLENGALVKSALVPPGDWYSLNIHHSSNPFLSRNDAYWIVSDDPNERQSSIQFPDTGSQKPQIPSRVLQTLSFNDHMRSQSSVSLDISGLHDTTNNHIVRLGDGKTAPPIPRKPVSLSANPCEKGTNPVIGVPQTVVSTQCIFNRCNSTRENLGSKAHIISAPAISTDKSTEMCMSSDFHTSKQEHGGDRNLQATTLAGSHRKSTGENNSLLDGSVGEICNWKPLMPQ</sequence>
<evidence type="ECO:0000256" key="6">
    <source>
        <dbReference type="ARBA" id="ARBA00022490"/>
    </source>
</evidence>
<dbReference type="FunFam" id="3.60.10.10:FF:000029">
    <property type="entry name" value="Inositol polyphosphate 5-phosphatase"/>
    <property type="match status" value="1"/>
</dbReference>